<keyword evidence="3" id="KW-1185">Reference proteome</keyword>
<evidence type="ECO:0000313" key="2">
    <source>
        <dbReference type="EMBL" id="MFG3193541.1"/>
    </source>
</evidence>
<accession>A0ABW7C199</accession>
<comment type="caution">
    <text evidence="2">The sequence shown here is derived from an EMBL/GenBank/DDBJ whole genome shotgun (WGS) entry which is preliminary data.</text>
</comment>
<keyword evidence="1" id="KW-0812">Transmembrane</keyword>
<evidence type="ECO:0008006" key="4">
    <source>
        <dbReference type="Google" id="ProtNLM"/>
    </source>
</evidence>
<evidence type="ECO:0000313" key="3">
    <source>
        <dbReference type="Proteomes" id="UP001604282"/>
    </source>
</evidence>
<feature type="transmembrane region" description="Helical" evidence="1">
    <location>
        <begin position="7"/>
        <end position="28"/>
    </location>
</feature>
<evidence type="ECO:0000256" key="1">
    <source>
        <dbReference type="SAM" id="Phobius"/>
    </source>
</evidence>
<dbReference type="Proteomes" id="UP001604282">
    <property type="component" value="Unassembled WGS sequence"/>
</dbReference>
<sequence length="60" mass="6397">MSPKTKIQLFMMVTVAATVLALAQGLMMEGPGRVVPLVLGGLGILSLVMWGVALRTSRRE</sequence>
<name>A0ABW7C199_9ACTN</name>
<feature type="transmembrane region" description="Helical" evidence="1">
    <location>
        <begin position="34"/>
        <end position="54"/>
    </location>
</feature>
<dbReference type="EMBL" id="JBICZW010000031">
    <property type="protein sequence ID" value="MFG3193541.1"/>
    <property type="molecule type" value="Genomic_DNA"/>
</dbReference>
<keyword evidence="1" id="KW-0472">Membrane</keyword>
<proteinExistence type="predicted"/>
<reference evidence="2 3" key="1">
    <citation type="submission" date="2024-10" db="EMBL/GenBank/DDBJ databases">
        <title>The Natural Products Discovery Center: Release of the First 8490 Sequenced Strains for Exploring Actinobacteria Biosynthetic Diversity.</title>
        <authorList>
            <person name="Kalkreuter E."/>
            <person name="Kautsar S.A."/>
            <person name="Yang D."/>
            <person name="Bader C.D."/>
            <person name="Teijaro C.N."/>
            <person name="Fluegel L."/>
            <person name="Davis C.M."/>
            <person name="Simpson J.R."/>
            <person name="Lauterbach L."/>
            <person name="Steele A.D."/>
            <person name="Gui C."/>
            <person name="Meng S."/>
            <person name="Li G."/>
            <person name="Viehrig K."/>
            <person name="Ye F."/>
            <person name="Su P."/>
            <person name="Kiefer A.F."/>
            <person name="Nichols A."/>
            <person name="Cepeda A.J."/>
            <person name="Yan W."/>
            <person name="Fan B."/>
            <person name="Jiang Y."/>
            <person name="Adhikari A."/>
            <person name="Zheng C.-J."/>
            <person name="Schuster L."/>
            <person name="Cowan T.M."/>
            <person name="Smanski M.J."/>
            <person name="Chevrette M.G."/>
            <person name="De Carvalho L.P.S."/>
            <person name="Shen B."/>
        </authorList>
    </citation>
    <scope>NUCLEOTIDE SEQUENCE [LARGE SCALE GENOMIC DNA]</scope>
    <source>
        <strain evidence="2 3">NPDC048229</strain>
    </source>
</reference>
<organism evidence="2 3">
    <name type="scientific">Streptomyces omiyaensis</name>
    <dbReference type="NCBI Taxonomy" id="68247"/>
    <lineage>
        <taxon>Bacteria</taxon>
        <taxon>Bacillati</taxon>
        <taxon>Actinomycetota</taxon>
        <taxon>Actinomycetes</taxon>
        <taxon>Kitasatosporales</taxon>
        <taxon>Streptomycetaceae</taxon>
        <taxon>Streptomyces</taxon>
    </lineage>
</organism>
<keyword evidence="1" id="KW-1133">Transmembrane helix</keyword>
<dbReference type="RefSeq" id="WP_189851314.1">
    <property type="nucleotide sequence ID" value="NZ_BMVV01000016.1"/>
</dbReference>
<protein>
    <recommendedName>
        <fullName evidence="4">Secreted protein</fullName>
    </recommendedName>
</protein>
<gene>
    <name evidence="2" type="ORF">ACGFYS_31950</name>
</gene>